<organism evidence="2 3">
    <name type="scientific">Candidatus Magnetoglobus multicellularis str. Araruama</name>
    <dbReference type="NCBI Taxonomy" id="890399"/>
    <lineage>
        <taxon>Bacteria</taxon>
        <taxon>Pseudomonadati</taxon>
        <taxon>Thermodesulfobacteriota</taxon>
        <taxon>Desulfobacteria</taxon>
        <taxon>Desulfobacterales</taxon>
        <taxon>Desulfobacteraceae</taxon>
        <taxon>Candidatus Magnetoglobus</taxon>
    </lineage>
</organism>
<accession>A0A1V1P730</accession>
<dbReference type="AlphaFoldDB" id="A0A1V1P730"/>
<reference evidence="3" key="1">
    <citation type="submission" date="2012-11" db="EMBL/GenBank/DDBJ databases">
        <authorList>
            <person name="Lucero-Rivera Y.E."/>
            <person name="Tovar-Ramirez D."/>
        </authorList>
    </citation>
    <scope>NUCLEOTIDE SEQUENCE [LARGE SCALE GENOMIC DNA]</scope>
    <source>
        <strain evidence="3">Araruama</strain>
    </source>
</reference>
<evidence type="ECO:0000313" key="2">
    <source>
        <dbReference type="EMBL" id="ETR70593.1"/>
    </source>
</evidence>
<gene>
    <name evidence="2" type="ORF">OMM_03124</name>
</gene>
<dbReference type="EMBL" id="ATBP01000399">
    <property type="protein sequence ID" value="ETR70593.1"/>
    <property type="molecule type" value="Genomic_DNA"/>
</dbReference>
<sequence>MTYQFLKNGAGGGNTISVFKTDDEKNVKSFSIGNYTLYGENNKGFQLLDVYGGAYIKNNLGIGKNNPSEKLEIASNKKITKIKILASKDNNSIIQSLAEIETGYKNMNWNSGYLGINIPTETPYNSQPKRAITFLSSGNIGIGTTTPLAKLDIHGSALLGFEYKIEDFGAPLKSGFYYGHKVENGDIPDPNSGYTHLVSSRHGNQANNYQFQIASSYSQNDRMFFRKIAINATESSNPVWHEIATRGKNTFSGNQKISGEITCTKVNTPSDIRYKKNKKHHTNQNPTPKSHPTQRRQLRMENRSLP</sequence>
<comment type="caution">
    <text evidence="2">The sequence shown here is derived from an EMBL/GenBank/DDBJ whole genome shotgun (WGS) entry which is preliminary data.</text>
</comment>
<feature type="region of interest" description="Disordered" evidence="1">
    <location>
        <begin position="275"/>
        <end position="306"/>
    </location>
</feature>
<protein>
    <submittedName>
        <fullName evidence="2">Uncharacterized protein</fullName>
    </submittedName>
</protein>
<evidence type="ECO:0000313" key="3">
    <source>
        <dbReference type="Proteomes" id="UP000189670"/>
    </source>
</evidence>
<dbReference type="Proteomes" id="UP000189670">
    <property type="component" value="Unassembled WGS sequence"/>
</dbReference>
<evidence type="ECO:0000256" key="1">
    <source>
        <dbReference type="SAM" id="MobiDB-lite"/>
    </source>
</evidence>
<proteinExistence type="predicted"/>
<name>A0A1V1P730_9BACT</name>